<feature type="transmembrane region" description="Helical" evidence="8">
    <location>
        <begin position="68"/>
        <end position="92"/>
    </location>
</feature>
<dbReference type="EMBL" id="JAATIQ010000197">
    <property type="protein sequence ID" value="KAF4371381.1"/>
    <property type="molecule type" value="Genomic_DNA"/>
</dbReference>
<reference evidence="12 13" key="1">
    <citation type="journal article" date="2020" name="bioRxiv">
        <title>Sequence and annotation of 42 cannabis genomes reveals extensive copy number variation in cannabinoid synthesis and pathogen resistance genes.</title>
        <authorList>
            <person name="Mckernan K.J."/>
            <person name="Helbert Y."/>
            <person name="Kane L.T."/>
            <person name="Ebling H."/>
            <person name="Zhang L."/>
            <person name="Liu B."/>
            <person name="Eaton Z."/>
            <person name="Mclaughlin S."/>
            <person name="Kingan S."/>
            <person name="Baybayan P."/>
            <person name="Concepcion G."/>
            <person name="Jordan M."/>
            <person name="Riva A."/>
            <person name="Barbazuk W."/>
            <person name="Harkins T."/>
        </authorList>
    </citation>
    <scope>NUCLEOTIDE SEQUENCE [LARGE SCALE GENOMIC DNA]</scope>
    <source>
        <strain evidence="12 13">cv. Jamaican Lion 4</strain>
        <strain evidence="11">Father</strain>
        <strain evidence="10">Mother</strain>
        <tissue evidence="11">Leaf</tissue>
    </source>
</reference>
<keyword evidence="4 8" id="KW-0812">Transmembrane</keyword>
<dbReference type="Proteomes" id="UP000525078">
    <property type="component" value="Unassembled WGS sequence"/>
</dbReference>
<dbReference type="PRINTS" id="PR00171">
    <property type="entry name" value="SUGRTRNSPORT"/>
</dbReference>
<dbReference type="Pfam" id="PF00083">
    <property type="entry name" value="Sugar_tr"/>
    <property type="match status" value="1"/>
</dbReference>
<dbReference type="InterPro" id="IPR036259">
    <property type="entry name" value="MFS_trans_sf"/>
</dbReference>
<sequence>MEEGLLKRSNYDDEPLPRNENEITSRNGSSSPTFGVVFSTLVALCGSFCMGCITGYSSPAQSGIMKDFKLSVADYSVFGSIVTVGGMLGGMVNGRMTDLIGRKGAMLVSELFSTAGWLAIAYSKSALWLDLGRMSLGIGIGLLSYVLILGCGFSLMYFLGNTVGWNTLAIIGSIPSLLHILGLYFIPESPRWLAKVGRNKDLENSLQYLRGKNADIYPEALEIKTYTEAIEQDSARLLDLFQPKYTYPLIVGIGLAVLQQFGGSNALAFYSGSIFTKAGVPLGIGTISIAIIQIPGAALGVLLTDRLGRRPLLMGLHQNLLHELTPMLVLIAILGYTVSFSIGMGGLPWVIMLVPETKGRTLEEIQESMTTININNNS</sequence>
<dbReference type="InterPro" id="IPR050549">
    <property type="entry name" value="MFS_Trehalose_Transporter"/>
</dbReference>
<dbReference type="PANTHER" id="PTHR48021">
    <property type="match status" value="1"/>
</dbReference>
<dbReference type="GO" id="GO:0022857">
    <property type="term" value="F:transmembrane transporter activity"/>
    <property type="evidence" value="ECO:0007669"/>
    <property type="project" value="InterPro"/>
</dbReference>
<evidence type="ECO:0000256" key="5">
    <source>
        <dbReference type="ARBA" id="ARBA00022989"/>
    </source>
</evidence>
<evidence type="ECO:0000313" key="10">
    <source>
        <dbReference type="EMBL" id="KAF4361375.1"/>
    </source>
</evidence>
<evidence type="ECO:0000256" key="3">
    <source>
        <dbReference type="ARBA" id="ARBA00022597"/>
    </source>
</evidence>
<feature type="compositionally biased region" description="Basic and acidic residues" evidence="7">
    <location>
        <begin position="1"/>
        <end position="23"/>
    </location>
</feature>
<feature type="domain" description="Major facilitator superfamily (MFS) profile" evidence="9">
    <location>
        <begin position="39"/>
        <end position="378"/>
    </location>
</feature>
<dbReference type="Gene3D" id="1.20.1250.20">
    <property type="entry name" value="MFS general substrate transporter like domains"/>
    <property type="match status" value="1"/>
</dbReference>
<evidence type="ECO:0000256" key="2">
    <source>
        <dbReference type="ARBA" id="ARBA00010992"/>
    </source>
</evidence>
<comment type="subcellular location">
    <subcellularLocation>
        <location evidence="1">Membrane</location>
        <topology evidence="1">Multi-pass membrane protein</topology>
    </subcellularLocation>
</comment>
<feature type="transmembrane region" description="Helical" evidence="8">
    <location>
        <begin position="282"/>
        <end position="303"/>
    </location>
</feature>
<evidence type="ECO:0000313" key="13">
    <source>
        <dbReference type="Proteomes" id="UP000583929"/>
    </source>
</evidence>
<keyword evidence="6 8" id="KW-0472">Membrane</keyword>
<evidence type="ECO:0000256" key="1">
    <source>
        <dbReference type="ARBA" id="ARBA00004141"/>
    </source>
</evidence>
<comment type="caution">
    <text evidence="11">The sequence shown here is derived from an EMBL/GenBank/DDBJ whole genome shotgun (WGS) entry which is preliminary data.</text>
</comment>
<name>A0A7J6FL00_CANSA</name>
<dbReference type="PROSITE" id="PS50850">
    <property type="entry name" value="MFS"/>
    <property type="match status" value="1"/>
</dbReference>
<keyword evidence="3" id="KW-0813">Transport</keyword>
<feature type="transmembrane region" description="Helical" evidence="8">
    <location>
        <begin position="104"/>
        <end position="122"/>
    </location>
</feature>
<dbReference type="InterPro" id="IPR005828">
    <property type="entry name" value="MFS_sugar_transport-like"/>
</dbReference>
<dbReference type="GO" id="GO:0016020">
    <property type="term" value="C:membrane"/>
    <property type="evidence" value="ECO:0007669"/>
    <property type="project" value="UniProtKB-SubCell"/>
</dbReference>
<feature type="transmembrane region" description="Helical" evidence="8">
    <location>
        <begin position="34"/>
        <end position="56"/>
    </location>
</feature>
<keyword evidence="3" id="KW-0762">Sugar transport</keyword>
<evidence type="ECO:0000313" key="12">
    <source>
        <dbReference type="Proteomes" id="UP000525078"/>
    </source>
</evidence>
<feature type="region of interest" description="Disordered" evidence="7">
    <location>
        <begin position="1"/>
        <end position="29"/>
    </location>
</feature>
<dbReference type="InterPro" id="IPR003663">
    <property type="entry name" value="Sugar/inositol_transpt"/>
</dbReference>
<evidence type="ECO:0000259" key="9">
    <source>
        <dbReference type="PROSITE" id="PS50850"/>
    </source>
</evidence>
<evidence type="ECO:0000256" key="6">
    <source>
        <dbReference type="ARBA" id="ARBA00023136"/>
    </source>
</evidence>
<dbReference type="SUPFAM" id="SSF103473">
    <property type="entry name" value="MFS general substrate transporter"/>
    <property type="match status" value="1"/>
</dbReference>
<evidence type="ECO:0000256" key="4">
    <source>
        <dbReference type="ARBA" id="ARBA00022692"/>
    </source>
</evidence>
<comment type="similarity">
    <text evidence="2">Belongs to the major facilitator superfamily. Sugar transporter (TC 2.A.1.1) family.</text>
</comment>
<dbReference type="InterPro" id="IPR011701">
    <property type="entry name" value="MFS"/>
</dbReference>
<protein>
    <recommendedName>
        <fullName evidence="9">Major facilitator superfamily (MFS) profile domain-containing protein</fullName>
    </recommendedName>
</protein>
<feature type="transmembrane region" description="Helical" evidence="8">
    <location>
        <begin position="245"/>
        <end position="262"/>
    </location>
</feature>
<dbReference type="PANTHER" id="PTHR48021:SF93">
    <property type="entry name" value="SUGAR TRANSPORTER ERD6-LIKE 1-RELATED"/>
    <property type="match status" value="1"/>
</dbReference>
<evidence type="ECO:0000256" key="7">
    <source>
        <dbReference type="SAM" id="MobiDB-lite"/>
    </source>
</evidence>
<gene>
    <name evidence="10" type="ORF">F8388_012835</name>
    <name evidence="11" type="ORF">G4B88_003851</name>
</gene>
<feature type="transmembrane region" description="Helical" evidence="8">
    <location>
        <begin position="165"/>
        <end position="186"/>
    </location>
</feature>
<evidence type="ECO:0000313" key="11">
    <source>
        <dbReference type="EMBL" id="KAF4371381.1"/>
    </source>
</evidence>
<organism evidence="11 13">
    <name type="scientific">Cannabis sativa</name>
    <name type="common">Hemp</name>
    <name type="synonym">Marijuana</name>
    <dbReference type="NCBI Taxonomy" id="3483"/>
    <lineage>
        <taxon>Eukaryota</taxon>
        <taxon>Viridiplantae</taxon>
        <taxon>Streptophyta</taxon>
        <taxon>Embryophyta</taxon>
        <taxon>Tracheophyta</taxon>
        <taxon>Spermatophyta</taxon>
        <taxon>Magnoliopsida</taxon>
        <taxon>eudicotyledons</taxon>
        <taxon>Gunneridae</taxon>
        <taxon>Pentapetalae</taxon>
        <taxon>rosids</taxon>
        <taxon>fabids</taxon>
        <taxon>Rosales</taxon>
        <taxon>Cannabaceae</taxon>
        <taxon>Cannabis</taxon>
    </lineage>
</organism>
<accession>A0A7J6FL00</accession>
<keyword evidence="13" id="KW-1185">Reference proteome</keyword>
<feature type="transmembrane region" description="Helical" evidence="8">
    <location>
        <begin position="134"/>
        <end position="159"/>
    </location>
</feature>
<feature type="transmembrane region" description="Helical" evidence="8">
    <location>
        <begin position="324"/>
        <end position="351"/>
    </location>
</feature>
<dbReference type="InterPro" id="IPR020846">
    <property type="entry name" value="MFS_dom"/>
</dbReference>
<evidence type="ECO:0000256" key="8">
    <source>
        <dbReference type="SAM" id="Phobius"/>
    </source>
</evidence>
<dbReference type="EMBL" id="JAATIP010000192">
    <property type="protein sequence ID" value="KAF4361375.1"/>
    <property type="molecule type" value="Genomic_DNA"/>
</dbReference>
<proteinExistence type="inferred from homology"/>
<dbReference type="AlphaFoldDB" id="A0A7J6FL00"/>
<dbReference type="Pfam" id="PF07690">
    <property type="entry name" value="MFS_1"/>
    <property type="match status" value="1"/>
</dbReference>
<keyword evidence="5 8" id="KW-1133">Transmembrane helix</keyword>
<dbReference type="Proteomes" id="UP000583929">
    <property type="component" value="Unassembled WGS sequence"/>
</dbReference>